<keyword evidence="3" id="KW-1185">Reference proteome</keyword>
<reference evidence="2 3" key="1">
    <citation type="submission" date="2018-02" db="EMBL/GenBank/DDBJ databases">
        <title>The genomes of Aspergillus section Nigri reveals drivers in fungal speciation.</title>
        <authorList>
            <consortium name="DOE Joint Genome Institute"/>
            <person name="Vesth T.C."/>
            <person name="Nybo J."/>
            <person name="Theobald S."/>
            <person name="Brandl J."/>
            <person name="Frisvad J.C."/>
            <person name="Nielsen K.F."/>
            <person name="Lyhne E.K."/>
            <person name="Kogle M.E."/>
            <person name="Kuo A."/>
            <person name="Riley R."/>
            <person name="Clum A."/>
            <person name="Nolan M."/>
            <person name="Lipzen A."/>
            <person name="Salamov A."/>
            <person name="Henrissat B."/>
            <person name="Wiebenga A."/>
            <person name="De vries R.P."/>
            <person name="Grigoriev I.V."/>
            <person name="Mortensen U.H."/>
            <person name="Andersen M.R."/>
            <person name="Baker S.E."/>
        </authorList>
    </citation>
    <scope>NUCLEOTIDE SEQUENCE [LARGE SCALE GENOMIC DNA]</scope>
    <source>
        <strain evidence="2 3">CBS 121593</strain>
    </source>
</reference>
<sequence length="117" mass="12552">MARESQEADHREHATSPLDGSRSLGGSSDLGTRTWDGSRGPIVPTGGTRILGSLVRGATAGHRHHSDSCCNWQSGDHLGSNITPSDPREVLARGRGGFGYDGQHRHQPVRSHLHCEP</sequence>
<feature type="compositionally biased region" description="Basic and acidic residues" evidence="1">
    <location>
        <begin position="1"/>
        <end position="14"/>
    </location>
</feature>
<dbReference type="EMBL" id="KZ824503">
    <property type="protein sequence ID" value="RAK95113.1"/>
    <property type="molecule type" value="Genomic_DNA"/>
</dbReference>
<proteinExistence type="predicted"/>
<dbReference type="Proteomes" id="UP000249402">
    <property type="component" value="Unassembled WGS sequence"/>
</dbReference>
<dbReference type="GeneID" id="37219779"/>
<organism evidence="2 3">
    <name type="scientific">Aspergillus ibericus CBS 121593</name>
    <dbReference type="NCBI Taxonomy" id="1448316"/>
    <lineage>
        <taxon>Eukaryota</taxon>
        <taxon>Fungi</taxon>
        <taxon>Dikarya</taxon>
        <taxon>Ascomycota</taxon>
        <taxon>Pezizomycotina</taxon>
        <taxon>Eurotiomycetes</taxon>
        <taxon>Eurotiomycetidae</taxon>
        <taxon>Eurotiales</taxon>
        <taxon>Aspergillaceae</taxon>
        <taxon>Aspergillus</taxon>
        <taxon>Aspergillus subgen. Circumdati</taxon>
    </lineage>
</organism>
<dbReference type="RefSeq" id="XP_025569441.1">
    <property type="nucleotide sequence ID" value="XM_025714914.1"/>
</dbReference>
<dbReference type="AlphaFoldDB" id="A0A395GM66"/>
<evidence type="ECO:0000256" key="1">
    <source>
        <dbReference type="SAM" id="MobiDB-lite"/>
    </source>
</evidence>
<feature type="compositionally biased region" description="Basic residues" evidence="1">
    <location>
        <begin position="105"/>
        <end position="117"/>
    </location>
</feature>
<accession>A0A395GM66</accession>
<dbReference type="OrthoDB" id="10514478at2759"/>
<evidence type="ECO:0000313" key="3">
    <source>
        <dbReference type="Proteomes" id="UP000249402"/>
    </source>
</evidence>
<protein>
    <submittedName>
        <fullName evidence="2">Uncharacterized protein</fullName>
    </submittedName>
</protein>
<evidence type="ECO:0000313" key="2">
    <source>
        <dbReference type="EMBL" id="RAK95113.1"/>
    </source>
</evidence>
<name>A0A395GM66_9EURO</name>
<gene>
    <name evidence="2" type="ORF">BO80DRAFT_279371</name>
</gene>
<dbReference type="VEuPathDB" id="FungiDB:BO80DRAFT_279371"/>
<feature type="compositionally biased region" description="Low complexity" evidence="1">
    <location>
        <begin position="19"/>
        <end position="34"/>
    </location>
</feature>
<feature type="region of interest" description="Disordered" evidence="1">
    <location>
        <begin position="95"/>
        <end position="117"/>
    </location>
</feature>
<feature type="region of interest" description="Disordered" evidence="1">
    <location>
        <begin position="1"/>
        <end position="49"/>
    </location>
</feature>